<sequence length="97" mass="11401">MIKHTGDKPFSCTNCGRQFYRDLYLKLHIEKCLPAPTRHLTSPAVCIMPPKSNATELLPFKCTHCKKRFRYRSLRRHILTHNEVKPYRCKACDSCYS</sequence>
<organism evidence="7 8">
    <name type="scientific">Cyclopterus lumpus</name>
    <name type="common">Lumpsucker</name>
    <dbReference type="NCBI Taxonomy" id="8103"/>
    <lineage>
        <taxon>Eukaryota</taxon>
        <taxon>Metazoa</taxon>
        <taxon>Chordata</taxon>
        <taxon>Craniata</taxon>
        <taxon>Vertebrata</taxon>
        <taxon>Euteleostomi</taxon>
        <taxon>Actinopterygii</taxon>
        <taxon>Neopterygii</taxon>
        <taxon>Teleostei</taxon>
        <taxon>Neoteleostei</taxon>
        <taxon>Acanthomorphata</taxon>
        <taxon>Eupercaria</taxon>
        <taxon>Perciformes</taxon>
        <taxon>Cottioidei</taxon>
        <taxon>Cottales</taxon>
        <taxon>Cyclopteridae</taxon>
        <taxon>Cyclopterus</taxon>
    </lineage>
</organism>
<dbReference type="AlphaFoldDB" id="A0A8C2XMK9"/>
<dbReference type="PROSITE" id="PS50157">
    <property type="entry name" value="ZINC_FINGER_C2H2_2"/>
    <property type="match status" value="2"/>
</dbReference>
<evidence type="ECO:0000256" key="5">
    <source>
        <dbReference type="PROSITE-ProRule" id="PRU00042"/>
    </source>
</evidence>
<dbReference type="GO" id="GO:0000981">
    <property type="term" value="F:DNA-binding transcription factor activity, RNA polymerase II-specific"/>
    <property type="evidence" value="ECO:0007669"/>
    <property type="project" value="TreeGrafter"/>
</dbReference>
<evidence type="ECO:0000256" key="2">
    <source>
        <dbReference type="ARBA" id="ARBA00022737"/>
    </source>
</evidence>
<dbReference type="FunFam" id="3.30.160.60:FF:000100">
    <property type="entry name" value="Zinc finger 45-like"/>
    <property type="match status" value="1"/>
</dbReference>
<dbReference type="GO" id="GO:0008270">
    <property type="term" value="F:zinc ion binding"/>
    <property type="evidence" value="ECO:0007669"/>
    <property type="project" value="UniProtKB-KW"/>
</dbReference>
<keyword evidence="2" id="KW-0677">Repeat</keyword>
<reference evidence="7" key="2">
    <citation type="submission" date="2025-09" db="UniProtKB">
        <authorList>
            <consortium name="Ensembl"/>
        </authorList>
    </citation>
    <scope>IDENTIFICATION</scope>
</reference>
<dbReference type="InterPro" id="IPR036236">
    <property type="entry name" value="Znf_C2H2_sf"/>
</dbReference>
<evidence type="ECO:0000313" key="7">
    <source>
        <dbReference type="Ensembl" id="ENSCLMP00005020654.1"/>
    </source>
</evidence>
<dbReference type="PANTHER" id="PTHR23235:SF120">
    <property type="entry name" value="KRUPPEL-LIKE FACTOR 15"/>
    <property type="match status" value="1"/>
</dbReference>
<dbReference type="InterPro" id="IPR013087">
    <property type="entry name" value="Znf_C2H2_type"/>
</dbReference>
<keyword evidence="3 5" id="KW-0863">Zinc-finger</keyword>
<evidence type="ECO:0000256" key="3">
    <source>
        <dbReference type="ARBA" id="ARBA00022771"/>
    </source>
</evidence>
<dbReference type="Gene3D" id="3.30.160.60">
    <property type="entry name" value="Classic Zinc Finger"/>
    <property type="match status" value="2"/>
</dbReference>
<feature type="domain" description="C2H2-type" evidence="6">
    <location>
        <begin position="60"/>
        <end position="86"/>
    </location>
</feature>
<keyword evidence="8" id="KW-1185">Reference proteome</keyword>
<evidence type="ECO:0000259" key="6">
    <source>
        <dbReference type="PROSITE" id="PS50157"/>
    </source>
</evidence>
<proteinExistence type="predicted"/>
<accession>A0A8C2XMK9</accession>
<protein>
    <recommendedName>
        <fullName evidence="6">C2H2-type domain-containing protein</fullName>
    </recommendedName>
</protein>
<evidence type="ECO:0000313" key="8">
    <source>
        <dbReference type="Proteomes" id="UP000694565"/>
    </source>
</evidence>
<keyword evidence="1" id="KW-0479">Metal-binding</keyword>
<evidence type="ECO:0000256" key="1">
    <source>
        <dbReference type="ARBA" id="ARBA00022723"/>
    </source>
</evidence>
<dbReference type="PANTHER" id="PTHR23235">
    <property type="entry name" value="KRUEPPEL-LIKE TRANSCRIPTION FACTOR"/>
    <property type="match status" value="1"/>
</dbReference>
<feature type="domain" description="C2H2-type" evidence="6">
    <location>
        <begin position="10"/>
        <end position="28"/>
    </location>
</feature>
<dbReference type="SMART" id="SM00355">
    <property type="entry name" value="ZnF_C2H2"/>
    <property type="match status" value="2"/>
</dbReference>
<dbReference type="SUPFAM" id="SSF57667">
    <property type="entry name" value="beta-beta-alpha zinc fingers"/>
    <property type="match status" value="2"/>
</dbReference>
<keyword evidence="4" id="KW-0862">Zinc</keyword>
<name>A0A8C2XMK9_CYCLU</name>
<dbReference type="GO" id="GO:0000978">
    <property type="term" value="F:RNA polymerase II cis-regulatory region sequence-specific DNA binding"/>
    <property type="evidence" value="ECO:0007669"/>
    <property type="project" value="TreeGrafter"/>
</dbReference>
<evidence type="ECO:0000256" key="4">
    <source>
        <dbReference type="ARBA" id="ARBA00022833"/>
    </source>
</evidence>
<reference evidence="7" key="1">
    <citation type="submission" date="2025-08" db="UniProtKB">
        <authorList>
            <consortium name="Ensembl"/>
        </authorList>
    </citation>
    <scope>IDENTIFICATION</scope>
</reference>
<dbReference type="Proteomes" id="UP000694565">
    <property type="component" value="Unplaced"/>
</dbReference>
<dbReference type="Ensembl" id="ENSCLMT00005021708.1">
    <property type="protein sequence ID" value="ENSCLMP00005020654.1"/>
    <property type="gene ID" value="ENSCLMG00005010338.1"/>
</dbReference>